<dbReference type="Proteomes" id="UP001500016">
    <property type="component" value="Unassembled WGS sequence"/>
</dbReference>
<feature type="domain" description="HTH merR-type" evidence="2">
    <location>
        <begin position="1"/>
        <end position="71"/>
    </location>
</feature>
<dbReference type="Pfam" id="PF13411">
    <property type="entry name" value="MerR_1"/>
    <property type="match status" value="1"/>
</dbReference>
<dbReference type="InterPro" id="IPR000551">
    <property type="entry name" value="MerR-type_HTH_dom"/>
</dbReference>
<keyword evidence="4" id="KW-1185">Reference proteome</keyword>
<evidence type="ECO:0000313" key="3">
    <source>
        <dbReference type="EMBL" id="GAA2062186.1"/>
    </source>
</evidence>
<name>A0ABN2VHL4_9ACTN</name>
<dbReference type="PROSITE" id="PS50937">
    <property type="entry name" value="HTH_MERR_2"/>
    <property type="match status" value="1"/>
</dbReference>
<keyword evidence="1" id="KW-0238">DNA-binding</keyword>
<evidence type="ECO:0000313" key="4">
    <source>
        <dbReference type="Proteomes" id="UP001500016"/>
    </source>
</evidence>
<sequence length="282" mass="30364">MFTIGDFAAHGSVSVRMLRHYDAVGLLRPAHVDAFSGYRYYAAGQLARLNRIIALKDLGFTLQQVRVILDEREPVGVAELRGMLRLREAELEAALAADAARLARIGARLRMIESEGHMSSDDIVVKRLPSVRVAELTGTADRAEPGSIGPVIQPLYGELFARLERAGIAPAGKGLAHYEGVEGEDAVVVHAGVQVAPDTPAEGHDFAVVDLPEVAAAATLVHHGPMDDVMPALQTLARWIEANGYRSAGLPRELQLSCEASSEGGQENWITELQEPVVRAPE</sequence>
<dbReference type="PANTHER" id="PTHR30204:SF97">
    <property type="entry name" value="MERR FAMILY REGULATORY PROTEIN"/>
    <property type="match status" value="1"/>
</dbReference>
<dbReference type="EMBL" id="BAAAPE010000001">
    <property type="protein sequence ID" value="GAA2062186.1"/>
    <property type="molecule type" value="Genomic_DNA"/>
</dbReference>
<dbReference type="SUPFAM" id="SSF55136">
    <property type="entry name" value="Probable bacterial effector-binding domain"/>
    <property type="match status" value="1"/>
</dbReference>
<protein>
    <submittedName>
        <fullName evidence="3">MerR family transcriptional regulator</fullName>
    </submittedName>
</protein>
<comment type="caution">
    <text evidence="3">The sequence shown here is derived from an EMBL/GenBank/DDBJ whole genome shotgun (WGS) entry which is preliminary data.</text>
</comment>
<reference evidence="3 4" key="1">
    <citation type="journal article" date="2019" name="Int. J. Syst. Evol. Microbiol.">
        <title>The Global Catalogue of Microorganisms (GCM) 10K type strain sequencing project: providing services to taxonomists for standard genome sequencing and annotation.</title>
        <authorList>
            <consortium name="The Broad Institute Genomics Platform"/>
            <consortium name="The Broad Institute Genome Sequencing Center for Infectious Disease"/>
            <person name="Wu L."/>
            <person name="Ma J."/>
        </authorList>
    </citation>
    <scope>NUCLEOTIDE SEQUENCE [LARGE SCALE GENOMIC DNA]</scope>
    <source>
        <strain evidence="3 4">JCM 15478</strain>
    </source>
</reference>
<organism evidence="3 4">
    <name type="scientific">Streptomyces albiaxialis</name>
    <dbReference type="NCBI Taxonomy" id="329523"/>
    <lineage>
        <taxon>Bacteria</taxon>
        <taxon>Bacillati</taxon>
        <taxon>Actinomycetota</taxon>
        <taxon>Actinomycetes</taxon>
        <taxon>Kitasatosporales</taxon>
        <taxon>Streptomycetaceae</taxon>
        <taxon>Streptomyces</taxon>
    </lineage>
</organism>
<dbReference type="InterPro" id="IPR047057">
    <property type="entry name" value="MerR_fam"/>
</dbReference>
<dbReference type="InterPro" id="IPR011256">
    <property type="entry name" value="Reg_factor_effector_dom_sf"/>
</dbReference>
<dbReference type="SUPFAM" id="SSF46955">
    <property type="entry name" value="Putative DNA-binding domain"/>
    <property type="match status" value="1"/>
</dbReference>
<gene>
    <name evidence="3" type="ORF">GCM10009801_05080</name>
</gene>
<dbReference type="InterPro" id="IPR009061">
    <property type="entry name" value="DNA-bd_dom_put_sf"/>
</dbReference>
<dbReference type="InterPro" id="IPR010499">
    <property type="entry name" value="AraC_E-bd"/>
</dbReference>
<accession>A0ABN2VHL4</accession>
<dbReference type="PANTHER" id="PTHR30204">
    <property type="entry name" value="REDOX-CYCLING DRUG-SENSING TRANSCRIPTIONAL ACTIVATOR SOXR"/>
    <property type="match status" value="1"/>
</dbReference>
<dbReference type="RefSeq" id="WP_344523441.1">
    <property type="nucleotide sequence ID" value="NZ_BAAAPE010000001.1"/>
</dbReference>
<dbReference type="Gene3D" id="3.20.80.10">
    <property type="entry name" value="Regulatory factor, effector binding domain"/>
    <property type="match status" value="1"/>
</dbReference>
<evidence type="ECO:0000256" key="1">
    <source>
        <dbReference type="ARBA" id="ARBA00023125"/>
    </source>
</evidence>
<proteinExistence type="predicted"/>
<dbReference type="CDD" id="cd01107">
    <property type="entry name" value="HTH_BmrR"/>
    <property type="match status" value="1"/>
</dbReference>
<evidence type="ECO:0000259" key="2">
    <source>
        <dbReference type="PROSITE" id="PS50937"/>
    </source>
</evidence>
<dbReference type="SMART" id="SM00871">
    <property type="entry name" value="AraC_E_bind"/>
    <property type="match status" value="1"/>
</dbReference>
<dbReference type="Gene3D" id="1.10.1660.10">
    <property type="match status" value="1"/>
</dbReference>
<dbReference type="SMART" id="SM00422">
    <property type="entry name" value="HTH_MERR"/>
    <property type="match status" value="1"/>
</dbReference>